<proteinExistence type="predicted"/>
<sequence>MSTWDELATAEAERRDRRDSDWYALHADELLRQGAAWQREALLSDETVERAARVLNRAGWTCMDGAHEPGYYDDCPYCRGFSLALARAALTAATGDQE</sequence>
<reference evidence="1 2" key="1">
    <citation type="submission" date="2020-08" db="EMBL/GenBank/DDBJ databases">
        <title>A Genomic Blueprint of the Chicken Gut Microbiome.</title>
        <authorList>
            <person name="Gilroy R."/>
            <person name="Ravi A."/>
            <person name="Getino M."/>
            <person name="Pursley I."/>
            <person name="Horton D.L."/>
            <person name="Alikhan N.-F."/>
            <person name="Baker D."/>
            <person name="Gharbi K."/>
            <person name="Hall N."/>
            <person name="Watson M."/>
            <person name="Adriaenssens E.M."/>
            <person name="Foster-Nyarko E."/>
            <person name="Jarju S."/>
            <person name="Secka A."/>
            <person name="Antonio M."/>
            <person name="Oren A."/>
            <person name="Chaudhuri R."/>
            <person name="La Ragione R.M."/>
            <person name="Hildebrand F."/>
            <person name="Pallen M.J."/>
        </authorList>
    </citation>
    <scope>NUCLEOTIDE SEQUENCE [LARGE SCALE GENOMIC DNA]</scope>
    <source>
        <strain evidence="1 2">Re57</strain>
    </source>
</reference>
<dbReference type="RefSeq" id="WP_191724971.1">
    <property type="nucleotide sequence ID" value="NZ_JACSPY010000001.1"/>
</dbReference>
<comment type="caution">
    <text evidence="1">The sequence shown here is derived from an EMBL/GenBank/DDBJ whole genome shotgun (WGS) entry which is preliminary data.</text>
</comment>
<dbReference type="Proteomes" id="UP000651517">
    <property type="component" value="Unassembled WGS sequence"/>
</dbReference>
<evidence type="ECO:0000313" key="1">
    <source>
        <dbReference type="EMBL" id="MBD8019369.1"/>
    </source>
</evidence>
<dbReference type="EMBL" id="JACSPY010000001">
    <property type="protein sequence ID" value="MBD8019369.1"/>
    <property type="molecule type" value="Genomic_DNA"/>
</dbReference>
<accession>A0ABR8WQK3</accession>
<organism evidence="1 2">
    <name type="scientific">Brevibacterium gallinarum</name>
    <dbReference type="NCBI Taxonomy" id="2762220"/>
    <lineage>
        <taxon>Bacteria</taxon>
        <taxon>Bacillati</taxon>
        <taxon>Actinomycetota</taxon>
        <taxon>Actinomycetes</taxon>
        <taxon>Micrococcales</taxon>
        <taxon>Brevibacteriaceae</taxon>
        <taxon>Brevibacterium</taxon>
    </lineage>
</organism>
<protein>
    <recommendedName>
        <fullName evidence="3">Phage protein</fullName>
    </recommendedName>
</protein>
<gene>
    <name evidence="1" type="ORF">H9634_01040</name>
</gene>
<evidence type="ECO:0008006" key="3">
    <source>
        <dbReference type="Google" id="ProtNLM"/>
    </source>
</evidence>
<evidence type="ECO:0000313" key="2">
    <source>
        <dbReference type="Proteomes" id="UP000651517"/>
    </source>
</evidence>
<keyword evidence="2" id="KW-1185">Reference proteome</keyword>
<name>A0ABR8WQK3_9MICO</name>